<dbReference type="PANTHER" id="PTHR34387:SF1">
    <property type="entry name" value="PERIPLASMIC IMMUNOGENIC PROTEIN"/>
    <property type="match status" value="1"/>
</dbReference>
<dbReference type="Gene3D" id="3.30.70.2970">
    <property type="entry name" value="Protein of unknown function (DUF541), domain 2"/>
    <property type="match status" value="1"/>
</dbReference>
<accession>A0A5J6WHV1</accession>
<keyword evidence="3" id="KW-1185">Reference proteome</keyword>
<dbReference type="Proteomes" id="UP000327424">
    <property type="component" value="Chromosome"/>
</dbReference>
<evidence type="ECO:0000256" key="1">
    <source>
        <dbReference type="SAM" id="SignalP"/>
    </source>
</evidence>
<evidence type="ECO:0000313" key="3">
    <source>
        <dbReference type="Proteomes" id="UP000327424"/>
    </source>
</evidence>
<dbReference type="NCBIfam" id="NF008299">
    <property type="entry name" value="PRK11087.1"/>
    <property type="match status" value="1"/>
</dbReference>
<dbReference type="InterPro" id="IPR052022">
    <property type="entry name" value="26kDa_periplasmic_antigen"/>
</dbReference>
<dbReference type="EMBL" id="CP044399">
    <property type="protein sequence ID" value="QFI37626.1"/>
    <property type="molecule type" value="Genomic_DNA"/>
</dbReference>
<dbReference type="Gene3D" id="3.30.110.170">
    <property type="entry name" value="Protein of unknown function (DUF541), domain 1"/>
    <property type="match status" value="1"/>
</dbReference>
<feature type="chain" id="PRO_5023900374" evidence="1">
    <location>
        <begin position="23"/>
        <end position="233"/>
    </location>
</feature>
<protein>
    <submittedName>
        <fullName evidence="2">Oxidative stress defense protein</fullName>
    </submittedName>
</protein>
<dbReference type="AlphaFoldDB" id="A0A5J6WHV1"/>
<gene>
    <name evidence="2" type="ORF">FR932_07100</name>
</gene>
<proteinExistence type="predicted"/>
<dbReference type="PANTHER" id="PTHR34387">
    <property type="entry name" value="SLR1258 PROTEIN"/>
    <property type="match status" value="1"/>
</dbReference>
<organism evidence="2 3">
    <name type="scientific">Moritella marina ATCC 15381</name>
    <dbReference type="NCBI Taxonomy" id="1202962"/>
    <lineage>
        <taxon>Bacteria</taxon>
        <taxon>Pseudomonadati</taxon>
        <taxon>Pseudomonadota</taxon>
        <taxon>Gammaproteobacteria</taxon>
        <taxon>Alteromonadales</taxon>
        <taxon>Moritellaceae</taxon>
        <taxon>Moritella</taxon>
    </lineage>
</organism>
<dbReference type="KEGG" id="mmaa:FR932_07100"/>
<dbReference type="OrthoDB" id="5985609at2"/>
<keyword evidence="1" id="KW-0732">Signal</keyword>
<evidence type="ECO:0000313" key="2">
    <source>
        <dbReference type="EMBL" id="QFI37626.1"/>
    </source>
</evidence>
<name>A0A5J6WHV1_MORMI</name>
<dbReference type="RefSeq" id="WP_019440150.1">
    <property type="nucleotide sequence ID" value="NZ_ALOE01000006.1"/>
</dbReference>
<dbReference type="Pfam" id="PF04402">
    <property type="entry name" value="SIMPL"/>
    <property type="match status" value="1"/>
</dbReference>
<dbReference type="GO" id="GO:0006974">
    <property type="term" value="P:DNA damage response"/>
    <property type="evidence" value="ECO:0007669"/>
    <property type="project" value="TreeGrafter"/>
</dbReference>
<dbReference type="InterPro" id="IPR007497">
    <property type="entry name" value="SIMPL/DUF541"/>
</dbReference>
<feature type="signal peptide" evidence="1">
    <location>
        <begin position="1"/>
        <end position="22"/>
    </location>
</feature>
<sequence>MNKHLLATVLATSSFISPSLMAADVSFPHLETTGMGEIVTPPDMALFSVQVSELGKTAKDAKHAVDSAIAAFNQRLENEGVARIDIESSNISLRPEYLYKKDNKPELIGYRANRHVTVTVRELDKLNQFLDGALGDGINSINSIELKVSNESNYLEQARKAAIMDAKQKAQSLANGFDEEIDGVWKISYRPSQSRPVMMRAMAMDSGVNIESSYQDTQIVIRDQVDVVFRLKD</sequence>
<reference evidence="2 3" key="1">
    <citation type="submission" date="2019-09" db="EMBL/GenBank/DDBJ databases">
        <title>Hybrid Assembly of the complete Genome of the Deep-Sea Bacterium Moritella marina from long Nanopore and Illumina reads.</title>
        <authorList>
            <person name="Magin S."/>
            <person name="Georgoulis A."/>
            <person name="Papadimitriou K."/>
            <person name="Iliakis G."/>
            <person name="Vorgias C.E."/>
        </authorList>
    </citation>
    <scope>NUCLEOTIDE SEQUENCE [LARGE SCALE GENOMIC DNA]</scope>
    <source>
        <strain evidence="2 3">MP-1</strain>
    </source>
</reference>